<reference evidence="10" key="1">
    <citation type="submission" date="2017-09" db="EMBL/GenBank/DDBJ databases">
        <title>Depth-based differentiation of microbial function through sediment-hosted aquifers and enrichment of novel symbionts in the deep terrestrial subsurface.</title>
        <authorList>
            <person name="Probst A.J."/>
            <person name="Ladd B."/>
            <person name="Jarett J.K."/>
            <person name="Geller-Mcgrath D.E."/>
            <person name="Sieber C.M.K."/>
            <person name="Emerson J.B."/>
            <person name="Anantharaman K."/>
            <person name="Thomas B.C."/>
            <person name="Malmstrom R."/>
            <person name="Stieglmeier M."/>
            <person name="Klingl A."/>
            <person name="Woyke T."/>
            <person name="Ryan C.M."/>
            <person name="Banfield J.F."/>
        </authorList>
    </citation>
    <scope>NUCLEOTIDE SEQUENCE [LARGE SCALE GENOMIC DNA]</scope>
</reference>
<dbReference type="NCBIfam" id="TIGR03426">
    <property type="entry name" value="shape_MreD"/>
    <property type="match status" value="1"/>
</dbReference>
<dbReference type="GO" id="GO:0005886">
    <property type="term" value="C:plasma membrane"/>
    <property type="evidence" value="ECO:0007669"/>
    <property type="project" value="UniProtKB-SubCell"/>
</dbReference>
<evidence type="ECO:0000313" key="9">
    <source>
        <dbReference type="EMBL" id="PIR93239.1"/>
    </source>
</evidence>
<dbReference type="GO" id="GO:0008360">
    <property type="term" value="P:regulation of cell shape"/>
    <property type="evidence" value="ECO:0007669"/>
    <property type="project" value="UniProtKB-KW"/>
</dbReference>
<keyword evidence="6 8" id="KW-1133">Transmembrane helix</keyword>
<organism evidence="9 10">
    <name type="scientific">Candidatus Falkowbacteria bacterium CG10_big_fil_rev_8_21_14_0_10_43_10</name>
    <dbReference type="NCBI Taxonomy" id="1974567"/>
    <lineage>
        <taxon>Bacteria</taxon>
        <taxon>Candidatus Falkowiibacteriota</taxon>
    </lineage>
</organism>
<dbReference type="Proteomes" id="UP000228626">
    <property type="component" value="Unassembled WGS sequence"/>
</dbReference>
<accession>A0A2H0V472</accession>
<keyword evidence="4 8" id="KW-0812">Transmembrane</keyword>
<evidence type="ECO:0000256" key="8">
    <source>
        <dbReference type="SAM" id="Phobius"/>
    </source>
</evidence>
<evidence type="ECO:0000256" key="4">
    <source>
        <dbReference type="ARBA" id="ARBA00022692"/>
    </source>
</evidence>
<evidence type="ECO:0000256" key="5">
    <source>
        <dbReference type="ARBA" id="ARBA00022960"/>
    </source>
</evidence>
<name>A0A2H0V472_9BACT</name>
<feature type="transmembrane region" description="Helical" evidence="8">
    <location>
        <begin position="144"/>
        <end position="162"/>
    </location>
</feature>
<feature type="transmembrane region" description="Helical" evidence="8">
    <location>
        <begin position="98"/>
        <end position="124"/>
    </location>
</feature>
<dbReference type="InterPro" id="IPR007227">
    <property type="entry name" value="Cell_shape_determining_MreD"/>
</dbReference>
<comment type="caution">
    <text evidence="9">The sequence shown here is derived from an EMBL/GenBank/DDBJ whole genome shotgun (WGS) entry which is preliminary data.</text>
</comment>
<proteinExistence type="inferred from homology"/>
<gene>
    <name evidence="9" type="primary">mreD</name>
    <name evidence="9" type="ORF">COT99_01815</name>
</gene>
<dbReference type="EMBL" id="PFAR01000023">
    <property type="protein sequence ID" value="PIR93239.1"/>
    <property type="molecule type" value="Genomic_DNA"/>
</dbReference>
<feature type="transmembrane region" description="Helical" evidence="8">
    <location>
        <begin position="6"/>
        <end position="27"/>
    </location>
</feature>
<dbReference type="AlphaFoldDB" id="A0A2H0V472"/>
<keyword evidence="7 8" id="KW-0472">Membrane</keyword>
<protein>
    <submittedName>
        <fullName evidence="9">Rod shape-determining protein MreD</fullName>
    </submittedName>
</protein>
<evidence type="ECO:0000256" key="3">
    <source>
        <dbReference type="ARBA" id="ARBA00022475"/>
    </source>
</evidence>
<comment type="similarity">
    <text evidence="2">Belongs to the MreD family.</text>
</comment>
<evidence type="ECO:0000256" key="7">
    <source>
        <dbReference type="ARBA" id="ARBA00023136"/>
    </source>
</evidence>
<feature type="transmembrane region" description="Helical" evidence="8">
    <location>
        <begin position="34"/>
        <end position="58"/>
    </location>
</feature>
<evidence type="ECO:0000256" key="2">
    <source>
        <dbReference type="ARBA" id="ARBA00007776"/>
    </source>
</evidence>
<comment type="subcellular location">
    <subcellularLocation>
        <location evidence="1">Cell membrane</location>
        <topology evidence="1">Multi-pass membrane protein</topology>
    </subcellularLocation>
</comment>
<keyword evidence="3" id="KW-1003">Cell membrane</keyword>
<evidence type="ECO:0000313" key="10">
    <source>
        <dbReference type="Proteomes" id="UP000228626"/>
    </source>
</evidence>
<evidence type="ECO:0000256" key="6">
    <source>
        <dbReference type="ARBA" id="ARBA00022989"/>
    </source>
</evidence>
<evidence type="ECO:0000256" key="1">
    <source>
        <dbReference type="ARBA" id="ARBA00004651"/>
    </source>
</evidence>
<feature type="transmembrane region" description="Helical" evidence="8">
    <location>
        <begin position="64"/>
        <end position="86"/>
    </location>
</feature>
<sequence>MPPKILKFFFLVIIFVVQVSFISALPYPFFYFDFIIISIVLALILSGPESSILISLLFGVLLDIYSFNLFGLHAVSLLAAAVITYFSLIKFFTNRSAYAFVFLALIFTLSYEFIRGAAIFLINFVTKGETLFIGDYLINLGYKFFFNALFILIIFHLINYFSKKLKPFFIIRK</sequence>
<keyword evidence="5" id="KW-0133">Cell shape</keyword>